<organism evidence="1 2">
    <name type="scientific">Altericroceibacterium spongiae</name>
    <dbReference type="NCBI Taxonomy" id="2320269"/>
    <lineage>
        <taxon>Bacteria</taxon>
        <taxon>Pseudomonadati</taxon>
        <taxon>Pseudomonadota</taxon>
        <taxon>Alphaproteobacteria</taxon>
        <taxon>Sphingomonadales</taxon>
        <taxon>Erythrobacteraceae</taxon>
        <taxon>Altericroceibacterium</taxon>
    </lineage>
</organism>
<proteinExistence type="predicted"/>
<accession>A0A420ER72</accession>
<evidence type="ECO:0000313" key="2">
    <source>
        <dbReference type="Proteomes" id="UP000284395"/>
    </source>
</evidence>
<gene>
    <name evidence="1" type="ORF">D6851_01560</name>
</gene>
<dbReference type="OrthoDB" id="7410701at2"/>
<dbReference type="EMBL" id="RAPF01000001">
    <property type="protein sequence ID" value="RKF23196.1"/>
    <property type="molecule type" value="Genomic_DNA"/>
</dbReference>
<dbReference type="AlphaFoldDB" id="A0A420ER72"/>
<dbReference type="RefSeq" id="WP_120323100.1">
    <property type="nucleotide sequence ID" value="NZ_RAPF01000001.1"/>
</dbReference>
<sequence>MTTQRITQALARIDQAAARLENAAHNRSGIAGAPSQDSVLAEKYETLRSDVASTLGDLDRLIEGLEK</sequence>
<evidence type="ECO:0000313" key="1">
    <source>
        <dbReference type="EMBL" id="RKF23196.1"/>
    </source>
</evidence>
<dbReference type="Proteomes" id="UP000284395">
    <property type="component" value="Unassembled WGS sequence"/>
</dbReference>
<comment type="caution">
    <text evidence="1">The sequence shown here is derived from an EMBL/GenBank/DDBJ whole genome shotgun (WGS) entry which is preliminary data.</text>
</comment>
<protein>
    <submittedName>
        <fullName evidence="1">Uncharacterized protein</fullName>
    </submittedName>
</protein>
<reference evidence="1 2" key="1">
    <citation type="submission" date="2018-09" db="EMBL/GenBank/DDBJ databases">
        <title>Altererythrobacter spongiae sp. nov., isolated from a marine sponge.</title>
        <authorList>
            <person name="Zhuang L."/>
            <person name="Luo L."/>
        </authorList>
    </citation>
    <scope>NUCLEOTIDE SEQUENCE [LARGE SCALE GENOMIC DNA]</scope>
    <source>
        <strain evidence="1 2">HN-Y73</strain>
    </source>
</reference>
<keyword evidence="2" id="KW-1185">Reference proteome</keyword>
<name>A0A420ER72_9SPHN</name>